<dbReference type="RefSeq" id="WP_090266248.1">
    <property type="nucleotide sequence ID" value="NZ_AP023321.1"/>
</dbReference>
<sequence>MDQQFPRPDDTDRAQRVEQIYNEMFAVASATECTGLIPTPPVNKSEADSYTDIYDIPMTKSEPDHGLQSIKKTTENVGNKQKNKQ</sequence>
<evidence type="ECO:0000313" key="2">
    <source>
        <dbReference type="EMBL" id="BCI60561.1"/>
    </source>
</evidence>
<evidence type="ECO:0000256" key="1">
    <source>
        <dbReference type="SAM" id="MobiDB-lite"/>
    </source>
</evidence>
<dbReference type="Proteomes" id="UP000593890">
    <property type="component" value="Chromosome"/>
</dbReference>
<gene>
    <name evidence="2" type="ORF">C12CBH8_12000</name>
</gene>
<organism evidence="2 3">
    <name type="scientific">Solibaculum mannosilyticum</name>
    <dbReference type="NCBI Taxonomy" id="2780922"/>
    <lineage>
        <taxon>Bacteria</taxon>
        <taxon>Bacillati</taxon>
        <taxon>Bacillota</taxon>
        <taxon>Clostridia</taxon>
        <taxon>Eubacteriales</taxon>
        <taxon>Oscillospiraceae</taxon>
        <taxon>Solibaculum</taxon>
    </lineage>
</organism>
<name>A0A7I8D182_9FIRM</name>
<dbReference type="AlphaFoldDB" id="A0A7I8D182"/>
<feature type="compositionally biased region" description="Polar residues" evidence="1">
    <location>
        <begin position="75"/>
        <end position="85"/>
    </location>
</feature>
<evidence type="ECO:0000313" key="3">
    <source>
        <dbReference type="Proteomes" id="UP000593890"/>
    </source>
</evidence>
<dbReference type="EMBL" id="AP023321">
    <property type="protein sequence ID" value="BCI60561.1"/>
    <property type="molecule type" value="Genomic_DNA"/>
</dbReference>
<keyword evidence="3" id="KW-1185">Reference proteome</keyword>
<protein>
    <submittedName>
        <fullName evidence="2">Uncharacterized protein</fullName>
    </submittedName>
</protein>
<feature type="region of interest" description="Disordered" evidence="1">
    <location>
        <begin position="57"/>
        <end position="85"/>
    </location>
</feature>
<dbReference type="KEGG" id="sman:C12CBH8_12000"/>
<reference evidence="3" key="1">
    <citation type="submission" date="2020-07" db="EMBL/GenBank/DDBJ databases">
        <title>Complete genome sequencing of Clostridia bacterium strain 12CBH8.</title>
        <authorList>
            <person name="Sakamoto M."/>
            <person name="Murakami T."/>
            <person name="Mori H."/>
        </authorList>
    </citation>
    <scope>NUCLEOTIDE SEQUENCE [LARGE SCALE GENOMIC DNA]</scope>
    <source>
        <strain evidence="3">12CBH8</strain>
    </source>
</reference>
<accession>A0A7I8D182</accession>
<proteinExistence type="predicted"/>